<dbReference type="Gene3D" id="3.40.50.300">
    <property type="entry name" value="P-loop containing nucleotide triphosphate hydrolases"/>
    <property type="match status" value="1"/>
</dbReference>
<evidence type="ECO:0000313" key="7">
    <source>
        <dbReference type="EMBL" id="SVA13210.1"/>
    </source>
</evidence>
<gene>
    <name evidence="7" type="ORF">METZ01_LOCUS66064</name>
</gene>
<keyword evidence="4" id="KW-0342">GTP-binding</keyword>
<keyword evidence="2" id="KW-0547">Nucleotide-binding</keyword>
<keyword evidence="3" id="KW-0378">Hydrolase</keyword>
<dbReference type="InterPro" id="IPR003593">
    <property type="entry name" value="AAA+_ATPase"/>
</dbReference>
<evidence type="ECO:0000256" key="5">
    <source>
        <dbReference type="ARBA" id="ARBA00023186"/>
    </source>
</evidence>
<evidence type="ECO:0000256" key="3">
    <source>
        <dbReference type="ARBA" id="ARBA00022801"/>
    </source>
</evidence>
<evidence type="ECO:0000256" key="2">
    <source>
        <dbReference type="ARBA" id="ARBA00022741"/>
    </source>
</evidence>
<evidence type="ECO:0000259" key="6">
    <source>
        <dbReference type="SMART" id="SM00382"/>
    </source>
</evidence>
<dbReference type="SMART" id="SM00382">
    <property type="entry name" value="AAA"/>
    <property type="match status" value="1"/>
</dbReference>
<reference evidence="7" key="1">
    <citation type="submission" date="2018-05" db="EMBL/GenBank/DDBJ databases">
        <authorList>
            <person name="Lanie J.A."/>
            <person name="Ng W.-L."/>
            <person name="Kazmierczak K.M."/>
            <person name="Andrzejewski T.M."/>
            <person name="Davidsen T.M."/>
            <person name="Wayne K.J."/>
            <person name="Tettelin H."/>
            <person name="Glass J.I."/>
            <person name="Rusch D."/>
            <person name="Podicherti R."/>
            <person name="Tsui H.-C.T."/>
            <person name="Winkler M.E."/>
        </authorList>
    </citation>
    <scope>NUCLEOTIDE SEQUENCE</scope>
</reference>
<organism evidence="7">
    <name type="scientific">marine metagenome</name>
    <dbReference type="NCBI Taxonomy" id="408172"/>
    <lineage>
        <taxon>unclassified sequences</taxon>
        <taxon>metagenomes</taxon>
        <taxon>ecological metagenomes</taxon>
    </lineage>
</organism>
<dbReference type="InterPro" id="IPR027417">
    <property type="entry name" value="P-loop_NTPase"/>
</dbReference>
<dbReference type="GO" id="GO:0005525">
    <property type="term" value="F:GTP binding"/>
    <property type="evidence" value="ECO:0007669"/>
    <property type="project" value="UniProtKB-KW"/>
</dbReference>
<dbReference type="Pfam" id="PF03308">
    <property type="entry name" value="MeaB"/>
    <property type="match status" value="1"/>
</dbReference>
<accession>A0A381TAN2</accession>
<protein>
    <recommendedName>
        <fullName evidence="6">AAA+ ATPase domain-containing protein</fullName>
    </recommendedName>
</protein>
<feature type="domain" description="AAA+ ATPase" evidence="6">
    <location>
        <begin position="44"/>
        <end position="188"/>
    </location>
</feature>
<comment type="similarity">
    <text evidence="1">Belongs to the SIMIBI class G3E GTPase family. ArgK/MeaB subfamily.</text>
</comment>
<dbReference type="NCBIfam" id="TIGR00750">
    <property type="entry name" value="lao"/>
    <property type="match status" value="1"/>
</dbReference>
<dbReference type="GO" id="GO:0003924">
    <property type="term" value="F:GTPase activity"/>
    <property type="evidence" value="ECO:0007669"/>
    <property type="project" value="InterPro"/>
</dbReference>
<dbReference type="InterPro" id="IPR005129">
    <property type="entry name" value="GTPase_ArgK"/>
</dbReference>
<evidence type="ECO:0000256" key="1">
    <source>
        <dbReference type="ARBA" id="ARBA00009625"/>
    </source>
</evidence>
<sequence length="313" mass="34525">MEQGTIQGIKANDHRILSRVITRIENDDYVQDQRFIELYDQAQKAIRLGVTGPPGAGKSTITNELIKRFLKKNQTIGVIAIDPSSPFSGGALLGDRVRMNHYNNDKSVFIRSMGTHGSLGGLARKTQEAGDILAASGKDVIIFETVGVGQGEYDIAKAADLTILVLVPESGDEIQLMKAGLVEIADIFVINKSDREGADHLADTLSSMINAIGNDSKPDAPVFTTVASDGRGMDKFFDGVFDQLDKFDRCGLLVQKKKERYRNRVKKLIQEQLLGEFWTEDRLRKLEDATKSLDTITESPYSIANDILKSFKS</sequence>
<dbReference type="EMBL" id="UINC01004288">
    <property type="protein sequence ID" value="SVA13210.1"/>
    <property type="molecule type" value="Genomic_DNA"/>
</dbReference>
<dbReference type="AlphaFoldDB" id="A0A381TAN2"/>
<dbReference type="PANTHER" id="PTHR43087:SF1">
    <property type="entry name" value="LAO_AO TRANSPORT SYSTEM ATPASE"/>
    <property type="match status" value="1"/>
</dbReference>
<dbReference type="CDD" id="cd03114">
    <property type="entry name" value="MMAA-like"/>
    <property type="match status" value="1"/>
</dbReference>
<dbReference type="SUPFAM" id="SSF52540">
    <property type="entry name" value="P-loop containing nucleoside triphosphate hydrolases"/>
    <property type="match status" value="1"/>
</dbReference>
<dbReference type="PANTHER" id="PTHR43087">
    <property type="entry name" value="LYSINE/ARGININE/ORNITHINE TRANSPORT SYSTEM KINASE"/>
    <property type="match status" value="1"/>
</dbReference>
<name>A0A381TAN2_9ZZZZ</name>
<proteinExistence type="inferred from homology"/>
<evidence type="ECO:0000256" key="4">
    <source>
        <dbReference type="ARBA" id="ARBA00023134"/>
    </source>
</evidence>
<dbReference type="InterPro" id="IPR052040">
    <property type="entry name" value="GTPase/Isobutyryl-CoA_mutase"/>
</dbReference>
<keyword evidence="5" id="KW-0143">Chaperone</keyword>